<sequence length="290" mass="31383">MNARLQRIWVLLRLAAALFVGWRFGWAWGLPTLGLPAAVLAAGFLQLHWVNRPAPTWGQLLRAWAGEVLASELAFSWRQPWREWAEPDHLPAGATAGVLLVHGFSCNRGRWNGWMKRLRAQGVAFVAPSLEPAFGSIDAYADEIEAGVQRLKAVTGRMPLLCAHSMGGLALRAWWRRYGAGHAAPRAITLGSPHRGTRMAVLGAGVNAAQMRRGSAWLAELPGLPDADCFWTPCDQVVNPAETAILGGARAHRVDGVGHMGLVHTDAAWHCLQTALAGSSLGSVNTPRRI</sequence>
<reference evidence="1" key="1">
    <citation type="submission" date="2019-02" db="EMBL/GenBank/DDBJ databases">
        <title>Draft genome of the type strain Pelomonas aquatica CCUG 52575T.</title>
        <authorList>
            <person name="Gomila M."/>
            <person name="Lalucat J."/>
        </authorList>
    </citation>
    <scope>NUCLEOTIDE SEQUENCE</scope>
    <source>
        <strain evidence="1">CCUG 52575</strain>
    </source>
</reference>
<organism evidence="1 2">
    <name type="scientific">Pelomonas aquatica</name>
    <dbReference type="NCBI Taxonomy" id="431058"/>
    <lineage>
        <taxon>Bacteria</taxon>
        <taxon>Pseudomonadati</taxon>
        <taxon>Pseudomonadota</taxon>
        <taxon>Betaproteobacteria</taxon>
        <taxon>Burkholderiales</taxon>
        <taxon>Sphaerotilaceae</taxon>
        <taxon>Roseateles</taxon>
    </lineage>
</organism>
<dbReference type="AlphaFoldDB" id="A0A9X4LER4"/>
<dbReference type="EMBL" id="SGUG01000010">
    <property type="protein sequence ID" value="MDG0862561.1"/>
    <property type="molecule type" value="Genomic_DNA"/>
</dbReference>
<accession>A0A9X4LER4</accession>
<evidence type="ECO:0000313" key="1">
    <source>
        <dbReference type="EMBL" id="MDG0862561.1"/>
    </source>
</evidence>
<name>A0A9X4LER4_9BURK</name>
<protein>
    <submittedName>
        <fullName evidence="1">Permease</fullName>
    </submittedName>
</protein>
<keyword evidence="2" id="KW-1185">Reference proteome</keyword>
<comment type="caution">
    <text evidence="1">The sequence shown here is derived from an EMBL/GenBank/DDBJ whole genome shotgun (WGS) entry which is preliminary data.</text>
</comment>
<dbReference type="RefSeq" id="WP_268150990.1">
    <property type="nucleotide sequence ID" value="NZ_JAPPUW010000010.1"/>
</dbReference>
<proteinExistence type="predicted"/>
<evidence type="ECO:0000313" key="2">
    <source>
        <dbReference type="Proteomes" id="UP001152766"/>
    </source>
</evidence>
<dbReference type="Gene3D" id="3.40.50.1820">
    <property type="entry name" value="alpha/beta hydrolase"/>
    <property type="match status" value="1"/>
</dbReference>
<dbReference type="SUPFAM" id="SSF53474">
    <property type="entry name" value="alpha/beta-Hydrolases"/>
    <property type="match status" value="1"/>
</dbReference>
<dbReference type="InterPro" id="IPR029058">
    <property type="entry name" value="AB_hydrolase_fold"/>
</dbReference>
<dbReference type="Proteomes" id="UP001152766">
    <property type="component" value="Unassembled WGS sequence"/>
</dbReference>
<gene>
    <name evidence="1" type="ORF">EXJ73_08770</name>
</gene>